<dbReference type="Proteomes" id="UP000439903">
    <property type="component" value="Unassembled WGS sequence"/>
</dbReference>
<protein>
    <submittedName>
        <fullName evidence="1">Uncharacterized protein</fullName>
    </submittedName>
</protein>
<reference evidence="1 2" key="1">
    <citation type="journal article" date="2019" name="Environ. Microbiol.">
        <title>At the nexus of three kingdoms: the genome of the mycorrhizal fungus Gigaspora margarita provides insights into plant, endobacterial and fungal interactions.</title>
        <authorList>
            <person name="Venice F."/>
            <person name="Ghignone S."/>
            <person name="Salvioli di Fossalunga A."/>
            <person name="Amselem J."/>
            <person name="Novero M."/>
            <person name="Xianan X."/>
            <person name="Sedzielewska Toro K."/>
            <person name="Morin E."/>
            <person name="Lipzen A."/>
            <person name="Grigoriev I.V."/>
            <person name="Henrissat B."/>
            <person name="Martin F.M."/>
            <person name="Bonfante P."/>
        </authorList>
    </citation>
    <scope>NUCLEOTIDE SEQUENCE [LARGE SCALE GENOMIC DNA]</scope>
    <source>
        <strain evidence="1 2">BEG34</strain>
    </source>
</reference>
<dbReference type="SMART" id="SM00671">
    <property type="entry name" value="SEL1"/>
    <property type="match status" value="1"/>
</dbReference>
<organism evidence="1 2">
    <name type="scientific">Gigaspora margarita</name>
    <dbReference type="NCBI Taxonomy" id="4874"/>
    <lineage>
        <taxon>Eukaryota</taxon>
        <taxon>Fungi</taxon>
        <taxon>Fungi incertae sedis</taxon>
        <taxon>Mucoromycota</taxon>
        <taxon>Glomeromycotina</taxon>
        <taxon>Glomeromycetes</taxon>
        <taxon>Diversisporales</taxon>
        <taxon>Gigasporaceae</taxon>
        <taxon>Gigaspora</taxon>
    </lineage>
</organism>
<dbReference type="InterPro" id="IPR011990">
    <property type="entry name" value="TPR-like_helical_dom_sf"/>
</dbReference>
<dbReference type="InterPro" id="IPR006597">
    <property type="entry name" value="Sel1-like"/>
</dbReference>
<feature type="non-terminal residue" evidence="1">
    <location>
        <position position="45"/>
    </location>
</feature>
<dbReference type="AlphaFoldDB" id="A0A8H3ZZH2"/>
<name>A0A8H3ZZH2_GIGMA</name>
<keyword evidence="2" id="KW-1185">Reference proteome</keyword>
<dbReference type="Gene3D" id="1.25.40.10">
    <property type="entry name" value="Tetratricopeptide repeat domain"/>
    <property type="match status" value="1"/>
</dbReference>
<accession>A0A8H3ZZH2</accession>
<evidence type="ECO:0000313" key="1">
    <source>
        <dbReference type="EMBL" id="KAF0332815.1"/>
    </source>
</evidence>
<proteinExistence type="predicted"/>
<dbReference type="OrthoDB" id="10373031at2759"/>
<gene>
    <name evidence="1" type="ORF">F8M41_020280</name>
</gene>
<evidence type="ECO:0000313" key="2">
    <source>
        <dbReference type="Proteomes" id="UP000439903"/>
    </source>
</evidence>
<dbReference type="SUPFAM" id="SSF81901">
    <property type="entry name" value="HCP-like"/>
    <property type="match status" value="1"/>
</dbReference>
<dbReference type="Pfam" id="PF08238">
    <property type="entry name" value="Sel1"/>
    <property type="match status" value="1"/>
</dbReference>
<dbReference type="EMBL" id="WTPW01005484">
    <property type="protein sequence ID" value="KAF0332815.1"/>
    <property type="molecule type" value="Genomic_DNA"/>
</dbReference>
<sequence>MDPEKLRSLGYNYENGTSVEKDEKKAFEYYIKAVELGNPIAMQDV</sequence>
<comment type="caution">
    <text evidence="1">The sequence shown here is derived from an EMBL/GenBank/DDBJ whole genome shotgun (WGS) entry which is preliminary data.</text>
</comment>